<protein>
    <recommendedName>
        <fullName evidence="10">Glucose-methanol-choline oxidoreductase N-terminal domain-containing protein</fullName>
    </recommendedName>
</protein>
<comment type="caution">
    <text evidence="11">The sequence shown here is derived from an EMBL/GenBank/DDBJ whole genome shotgun (WGS) entry which is preliminary data.</text>
</comment>
<evidence type="ECO:0000313" key="12">
    <source>
        <dbReference type="Proteomes" id="UP000054988"/>
    </source>
</evidence>
<evidence type="ECO:0000256" key="5">
    <source>
        <dbReference type="ARBA" id="ARBA00022827"/>
    </source>
</evidence>
<dbReference type="PIRSF" id="PIRSF000137">
    <property type="entry name" value="Alcohol_oxidase"/>
    <property type="match status" value="1"/>
</dbReference>
<dbReference type="PANTHER" id="PTHR11552">
    <property type="entry name" value="GLUCOSE-METHANOL-CHOLINE GMC OXIDOREDUCTASE"/>
    <property type="match status" value="1"/>
</dbReference>
<dbReference type="InterPro" id="IPR007867">
    <property type="entry name" value="GMC_OxRtase_C"/>
</dbReference>
<evidence type="ECO:0000256" key="6">
    <source>
        <dbReference type="ARBA" id="ARBA00023002"/>
    </source>
</evidence>
<evidence type="ECO:0000259" key="10">
    <source>
        <dbReference type="PROSITE" id="PS00624"/>
    </source>
</evidence>
<keyword evidence="7" id="KW-0325">Glycoprotein</keyword>
<dbReference type="Pfam" id="PF05199">
    <property type="entry name" value="GMC_oxred_C"/>
    <property type="match status" value="1"/>
</dbReference>
<evidence type="ECO:0000256" key="4">
    <source>
        <dbReference type="ARBA" id="ARBA00022729"/>
    </source>
</evidence>
<feature type="domain" description="Glucose-methanol-choline oxidoreductase N-terminal" evidence="10">
    <location>
        <begin position="112"/>
        <end position="126"/>
    </location>
</feature>
<proteinExistence type="inferred from homology"/>
<evidence type="ECO:0000256" key="1">
    <source>
        <dbReference type="ARBA" id="ARBA00001974"/>
    </source>
</evidence>
<evidence type="ECO:0000256" key="7">
    <source>
        <dbReference type="ARBA" id="ARBA00023180"/>
    </source>
</evidence>
<keyword evidence="6" id="KW-0560">Oxidoreductase</keyword>
<dbReference type="PROSITE" id="PS00624">
    <property type="entry name" value="GMC_OXRED_2"/>
    <property type="match status" value="1"/>
</dbReference>
<dbReference type="InterPro" id="IPR036188">
    <property type="entry name" value="FAD/NAD-bd_sf"/>
</dbReference>
<comment type="cofactor">
    <cofactor evidence="1 9">
        <name>FAD</name>
        <dbReference type="ChEBI" id="CHEBI:57692"/>
    </cofactor>
</comment>
<feature type="binding site" evidence="9">
    <location>
        <position position="70"/>
    </location>
    <ligand>
        <name>FAD</name>
        <dbReference type="ChEBI" id="CHEBI:57692"/>
    </ligand>
</feature>
<feature type="active site" description="Proton acceptor" evidence="8">
    <location>
        <position position="410"/>
    </location>
</feature>
<dbReference type="eggNOG" id="KOG1238">
    <property type="taxonomic scope" value="Eukaryota"/>
</dbReference>
<dbReference type="EMBL" id="LATX01002428">
    <property type="protein sequence ID" value="KTB29585.1"/>
    <property type="molecule type" value="Genomic_DNA"/>
</dbReference>
<keyword evidence="3" id="KW-0285">Flavoprotein</keyword>
<evidence type="ECO:0000256" key="9">
    <source>
        <dbReference type="PIRSR" id="PIRSR000137-2"/>
    </source>
</evidence>
<gene>
    <name evidence="11" type="ORF">WG66_17852</name>
</gene>
<keyword evidence="4" id="KW-0732">Signal</keyword>
<evidence type="ECO:0000256" key="2">
    <source>
        <dbReference type="ARBA" id="ARBA00010790"/>
    </source>
</evidence>
<dbReference type="Gene3D" id="3.30.560.10">
    <property type="entry name" value="Glucose Oxidase, domain 3"/>
    <property type="match status" value="1"/>
</dbReference>
<reference evidence="11 12" key="1">
    <citation type="submission" date="2015-12" db="EMBL/GenBank/DDBJ databases">
        <title>Draft genome sequence of Moniliophthora roreri, the causal agent of frosty pod rot of cacao.</title>
        <authorList>
            <person name="Aime M.C."/>
            <person name="Diaz-Valderrama J.R."/>
            <person name="Kijpornyongpan T."/>
            <person name="Phillips-Mora W."/>
        </authorList>
    </citation>
    <scope>NUCLEOTIDE SEQUENCE [LARGE SCALE GENOMIC DNA]</scope>
    <source>
        <strain evidence="11 12">MCA 2952</strain>
    </source>
</reference>
<dbReference type="Gene3D" id="3.50.50.60">
    <property type="entry name" value="FAD/NAD(P)-binding domain"/>
    <property type="match status" value="2"/>
</dbReference>
<evidence type="ECO:0000256" key="3">
    <source>
        <dbReference type="ARBA" id="ARBA00022630"/>
    </source>
</evidence>
<dbReference type="InterPro" id="IPR000172">
    <property type="entry name" value="GMC_OxRdtase_N"/>
</dbReference>
<accession>A0A0W0F002</accession>
<dbReference type="GO" id="GO:0016614">
    <property type="term" value="F:oxidoreductase activity, acting on CH-OH group of donors"/>
    <property type="evidence" value="ECO:0007669"/>
    <property type="project" value="InterPro"/>
</dbReference>
<keyword evidence="5 9" id="KW-0274">FAD</keyword>
<dbReference type="SUPFAM" id="SSF51905">
    <property type="entry name" value="FAD/NAD(P)-binding domain"/>
    <property type="match status" value="1"/>
</dbReference>
<dbReference type="GO" id="GO:0050660">
    <property type="term" value="F:flavin adenine dinucleotide binding"/>
    <property type="evidence" value="ECO:0007669"/>
    <property type="project" value="InterPro"/>
</dbReference>
<dbReference type="SUPFAM" id="SSF54373">
    <property type="entry name" value="FAD-linked reductases, C-terminal domain"/>
    <property type="match status" value="1"/>
</dbReference>
<dbReference type="InterPro" id="IPR012132">
    <property type="entry name" value="GMC_OxRdtase"/>
</dbReference>
<feature type="active site" description="Proton donor" evidence="8">
    <location>
        <position position="367"/>
    </location>
</feature>
<dbReference type="Pfam" id="PF00732">
    <property type="entry name" value="GMC_oxred_N"/>
    <property type="match status" value="1"/>
</dbReference>
<evidence type="ECO:0000256" key="8">
    <source>
        <dbReference type="PIRSR" id="PIRSR000137-1"/>
    </source>
</evidence>
<organism evidence="11 12">
    <name type="scientific">Moniliophthora roreri</name>
    <name type="common">Frosty pod rot fungus</name>
    <name type="synonym">Monilia roreri</name>
    <dbReference type="NCBI Taxonomy" id="221103"/>
    <lineage>
        <taxon>Eukaryota</taxon>
        <taxon>Fungi</taxon>
        <taxon>Dikarya</taxon>
        <taxon>Basidiomycota</taxon>
        <taxon>Agaricomycotina</taxon>
        <taxon>Agaricomycetes</taxon>
        <taxon>Agaricomycetidae</taxon>
        <taxon>Agaricales</taxon>
        <taxon>Marasmiineae</taxon>
        <taxon>Marasmiaceae</taxon>
        <taxon>Moniliophthora</taxon>
    </lineage>
</organism>
<evidence type="ECO:0000313" key="11">
    <source>
        <dbReference type="EMBL" id="KTB29585.1"/>
    </source>
</evidence>
<dbReference type="AlphaFoldDB" id="A0A0W0F002"/>
<sequence length="431" mass="47082">MLDIDAKAYETFLKMGVPRSLAPCHGDPTGLYVALNTVDPETHTRTYAASAYFEPIATRSNLLVLTTAYVHRIMTENDGSGEIRATGVEFSYGGEPAVHVARTNREVIVSAGALKSPQILELSGIGRPDVLSKIGVPVKVALDGVGENVQEHQYIGVTYEVKAGASTETYDLLRDEKEAAKQLELYAKAEGIYMSGITNFVFMSLHDYTSKADAMYEAEKARVIEGIRNNKYPPGLAEQYEIQLERLRNKRTGPEMAVVPGFLSAPKPPEPGKQYLTIVAAVNHNFSRGTIHTASSDPLADPEMDPHYFEHDIDRQTFVALIQYIRRVTQTAPLSDFLGVELNPGPECDTDEKLAAWIPQGSGSTYHTAGSLSMLPREKNGVVDTSLKVYGTKNIRVVDLSIVPLHFAAHSQATVYAIAEQAADIIRGVSV</sequence>
<comment type="similarity">
    <text evidence="2">Belongs to the GMC oxidoreductase family.</text>
</comment>
<name>A0A0W0F002_MONRR</name>
<dbReference type="Proteomes" id="UP000054988">
    <property type="component" value="Unassembled WGS sequence"/>
</dbReference>
<dbReference type="PANTHER" id="PTHR11552:SF201">
    <property type="entry name" value="GLUCOSE-METHANOL-CHOLINE OXIDOREDUCTASE N-TERMINAL DOMAIN-CONTAINING PROTEIN"/>
    <property type="match status" value="1"/>
</dbReference>